<dbReference type="InterPro" id="IPR000709">
    <property type="entry name" value="Leu_Ile_Val-bd"/>
</dbReference>
<evidence type="ECO:0000256" key="4">
    <source>
        <dbReference type="ARBA" id="ARBA00022970"/>
    </source>
</evidence>
<dbReference type="Pfam" id="PF13458">
    <property type="entry name" value="Peripla_BP_6"/>
    <property type="match status" value="1"/>
</dbReference>
<dbReference type="GO" id="GO:0006865">
    <property type="term" value="P:amino acid transport"/>
    <property type="evidence" value="ECO:0007669"/>
    <property type="project" value="UniProtKB-KW"/>
</dbReference>
<accession>A0A1I5VPH9</accession>
<gene>
    <name evidence="6" type="ORF">SAMN05216229_11175</name>
</gene>
<reference evidence="7" key="1">
    <citation type="submission" date="2016-10" db="EMBL/GenBank/DDBJ databases">
        <authorList>
            <person name="Varghese N."/>
            <person name="Submissions S."/>
        </authorList>
    </citation>
    <scope>NUCLEOTIDE SEQUENCE [LARGE SCALE GENOMIC DNA]</scope>
    <source>
        <strain evidence="7">JCM 18195</strain>
    </source>
</reference>
<dbReference type="Gene3D" id="3.40.50.2300">
    <property type="match status" value="2"/>
</dbReference>
<keyword evidence="7" id="KW-1185">Reference proteome</keyword>
<evidence type="ECO:0000256" key="2">
    <source>
        <dbReference type="ARBA" id="ARBA00022448"/>
    </source>
</evidence>
<dbReference type="AlphaFoldDB" id="A0A1I5VPH9"/>
<proteinExistence type="inferred from homology"/>
<keyword evidence="2" id="KW-0813">Transport</keyword>
<name>A0A1I5VPH9_9GAMM</name>
<evidence type="ECO:0000259" key="5">
    <source>
        <dbReference type="Pfam" id="PF13458"/>
    </source>
</evidence>
<keyword evidence="3" id="KW-0732">Signal</keyword>
<dbReference type="Proteomes" id="UP000243084">
    <property type="component" value="Unassembled WGS sequence"/>
</dbReference>
<comment type="similarity">
    <text evidence="1">Belongs to the leucine-binding protein family.</text>
</comment>
<evidence type="ECO:0000256" key="3">
    <source>
        <dbReference type="ARBA" id="ARBA00022729"/>
    </source>
</evidence>
<dbReference type="InterPro" id="IPR028081">
    <property type="entry name" value="Leu-bd"/>
</dbReference>
<dbReference type="EMBL" id="FOXM01000011">
    <property type="protein sequence ID" value="SFQ09395.1"/>
    <property type="molecule type" value="Genomic_DNA"/>
</dbReference>
<evidence type="ECO:0000313" key="7">
    <source>
        <dbReference type="Proteomes" id="UP000243084"/>
    </source>
</evidence>
<dbReference type="PANTHER" id="PTHR47151:SF2">
    <property type="entry name" value="AMINO ACID BINDING PROTEIN"/>
    <property type="match status" value="1"/>
</dbReference>
<organism evidence="6 7">
    <name type="scientific">Geopseudomonas sagittaria</name>
    <dbReference type="NCBI Taxonomy" id="1135990"/>
    <lineage>
        <taxon>Bacteria</taxon>
        <taxon>Pseudomonadati</taxon>
        <taxon>Pseudomonadota</taxon>
        <taxon>Gammaproteobacteria</taxon>
        <taxon>Pseudomonadales</taxon>
        <taxon>Pseudomonadaceae</taxon>
        <taxon>Geopseudomonas</taxon>
    </lineage>
</organism>
<dbReference type="InterPro" id="IPR028082">
    <property type="entry name" value="Peripla_BP_I"/>
</dbReference>
<dbReference type="SUPFAM" id="SSF53822">
    <property type="entry name" value="Periplasmic binding protein-like I"/>
    <property type="match status" value="1"/>
</dbReference>
<protein>
    <submittedName>
        <fullName evidence="6">Branched-chain amino acid transport system substrate-binding protein</fullName>
    </submittedName>
</protein>
<feature type="domain" description="Leucine-binding protein" evidence="5">
    <location>
        <begin position="59"/>
        <end position="399"/>
    </location>
</feature>
<evidence type="ECO:0000256" key="1">
    <source>
        <dbReference type="ARBA" id="ARBA00010062"/>
    </source>
</evidence>
<dbReference type="PANTHER" id="PTHR47151">
    <property type="entry name" value="LEU/ILE/VAL-BINDING ABC TRANSPORTER SUBUNIT"/>
    <property type="match status" value="1"/>
</dbReference>
<dbReference type="PRINTS" id="PR00337">
    <property type="entry name" value="LEUILEVALBP"/>
</dbReference>
<keyword evidence="4" id="KW-0029">Amino-acid transport</keyword>
<sequence>MPIAQKDGVARPSDAWRSPEATILIPRSTSMSQKIAGNGFLALAVAAALGLSSVVQAEILIGVAGPHTGPSAAIGEQYWRGASQAAADINAAGGINGEPIKLVKGDDACEPKQAVAVANRLVDQDKVAGVIGHFCSSSTIPASAVYDEAAVLMITPGSTNPVVTDRRLNVVFRMCGRDDQQGQVAADFIVDTLKGARVAIIHDKDTYGQGIANAAKAQLNKRGVTEVLYEGLTRGEKDFNALVTKLRGANVDVVYFGGLHPEAGPLLRQMREQGLNAHFVSGDGVVTDELVTTAGGPQYVKGAYMTFGADPRKIPEGQAVVEKLRAGGYEPEGYTLYAYASLQAMAAAFNGVGSADAEEASAWLKSHSVPTVMGSKAWDRKGDLKVSDYVLYQWDDQGKYHQLP</sequence>
<evidence type="ECO:0000313" key="6">
    <source>
        <dbReference type="EMBL" id="SFQ09395.1"/>
    </source>
</evidence>
<dbReference type="CDD" id="cd06342">
    <property type="entry name" value="PBP1_ABC_LIVBP-like"/>
    <property type="match status" value="1"/>
</dbReference>